<proteinExistence type="predicted"/>
<evidence type="ECO:0000313" key="4">
    <source>
        <dbReference type="Proteomes" id="UP000010094"/>
    </source>
</evidence>
<sequence>MSRSGQGDQGQLTKTIIVTGFNDQKHQEEVKDRIKKKFEIKEIYTIQNDYRVLCILFYDERRAREAISYLKGSEDLSSYHIISKYEIPRDMDKCDESRNQSTLLFTFKNLTGSVDDKEFSEEVSKFGEVKDIRYVKTHQRCVEFYDSRNAIAAFHGMNELKFMDGVIQAKWVWDLSTKTRWELIRLTDSILKECKLEIKTPAKRESEDSREEMKKKRRAQDNGGMHMKNIFLQKFDAFIASNIDYISEGYIDD</sequence>
<dbReference type="AlphaFoldDB" id="I7ASH2"/>
<dbReference type="InterPro" id="IPR000504">
    <property type="entry name" value="RRM_dom"/>
</dbReference>
<accession>I7ASH2</accession>
<keyword evidence="4" id="KW-1185">Reference proteome</keyword>
<dbReference type="RefSeq" id="XP_009264879.1">
    <property type="nucleotide sequence ID" value="XM_009266604.1"/>
</dbReference>
<dbReference type="OrthoDB" id="439808at2759"/>
<dbReference type="Gene3D" id="3.30.70.330">
    <property type="match status" value="2"/>
</dbReference>
<feature type="domain" description="RRM" evidence="2">
    <location>
        <begin position="108"/>
        <end position="166"/>
    </location>
</feature>
<evidence type="ECO:0000256" key="1">
    <source>
        <dbReference type="SAM" id="MobiDB-lite"/>
    </source>
</evidence>
<dbReference type="EMBL" id="CP003524">
    <property type="protein sequence ID" value="AFN83382.1"/>
    <property type="molecule type" value="Genomic_DNA"/>
</dbReference>
<evidence type="ECO:0000313" key="3">
    <source>
        <dbReference type="EMBL" id="AFN83382.1"/>
    </source>
</evidence>
<feature type="region of interest" description="Disordered" evidence="1">
    <location>
        <begin position="202"/>
        <end position="221"/>
    </location>
</feature>
<organism evidence="3 4">
    <name type="scientific">Encephalitozoon romaleae (strain SJ-2008)</name>
    <name type="common">Microsporidian parasite</name>
    <dbReference type="NCBI Taxonomy" id="1178016"/>
    <lineage>
        <taxon>Eukaryota</taxon>
        <taxon>Fungi</taxon>
        <taxon>Fungi incertae sedis</taxon>
        <taxon>Microsporidia</taxon>
        <taxon>Unikaryonidae</taxon>
        <taxon>Encephalitozoon</taxon>
    </lineage>
</organism>
<dbReference type="Pfam" id="PF00076">
    <property type="entry name" value="RRM_1"/>
    <property type="match status" value="1"/>
</dbReference>
<dbReference type="KEGG" id="ero:EROM_071310"/>
<protein>
    <recommendedName>
        <fullName evidence="2">RRM domain-containing protein</fullName>
    </recommendedName>
</protein>
<dbReference type="CDD" id="cd12276">
    <property type="entry name" value="RRM2_MEI2_EAR1_like"/>
    <property type="match status" value="1"/>
</dbReference>
<dbReference type="GeneID" id="20521691"/>
<dbReference type="Proteomes" id="UP000010094">
    <property type="component" value="Chromosome VII"/>
</dbReference>
<feature type="compositionally biased region" description="Basic and acidic residues" evidence="1">
    <location>
        <begin position="202"/>
        <end position="214"/>
    </location>
</feature>
<dbReference type="InterPro" id="IPR012677">
    <property type="entry name" value="Nucleotide-bd_a/b_plait_sf"/>
</dbReference>
<dbReference type="GO" id="GO:0003723">
    <property type="term" value="F:RNA binding"/>
    <property type="evidence" value="ECO:0007669"/>
    <property type="project" value="InterPro"/>
</dbReference>
<dbReference type="VEuPathDB" id="MicrosporidiaDB:EROM_071310"/>
<name>I7ASH2_ENCRO</name>
<evidence type="ECO:0000259" key="2">
    <source>
        <dbReference type="Pfam" id="PF00076"/>
    </source>
</evidence>
<dbReference type="SUPFAM" id="SSF54928">
    <property type="entry name" value="RNA-binding domain, RBD"/>
    <property type="match status" value="1"/>
</dbReference>
<gene>
    <name evidence="3" type="ordered locus">EROM_071310</name>
</gene>
<reference evidence="3 4" key="1">
    <citation type="journal article" date="2012" name="Proc. Natl. Acad. Sci. U.S.A.">
        <title>Gain and loss of multiple functionally related, horizontally transferred genes in the reduced genomes of two microsporidian parasites.</title>
        <authorList>
            <person name="Pombert J.-F."/>
            <person name="Selman M."/>
            <person name="Burki F."/>
            <person name="Bardell F.T."/>
            <person name="Farinelli L."/>
            <person name="Solter L.F."/>
            <person name="Whitman D.W."/>
            <person name="Weiss L.M."/>
            <person name="Corradi N."/>
            <person name="Keeling P.J."/>
        </authorList>
    </citation>
    <scope>NUCLEOTIDE SEQUENCE [LARGE SCALE GENOMIC DNA]</scope>
    <source>
        <strain evidence="3 4">SJ-2008</strain>
    </source>
</reference>
<dbReference type="InterPro" id="IPR035979">
    <property type="entry name" value="RBD_domain_sf"/>
</dbReference>
<dbReference type="HOGENOM" id="CLU_098695_0_0_1"/>